<dbReference type="InterPro" id="IPR002220">
    <property type="entry name" value="DapA-like"/>
</dbReference>
<dbReference type="AlphaFoldDB" id="A0A5C6CPM2"/>
<sequence>MNDHQHPLQGVLPVLQTPYFESGEIDFDTLEREIEWLLECGSDGIVVAMVSEVLRLSHTENRELAAFVCRVMDRRGPVVLSVGGESTNIARENAVHAEEVGATAMMAIPPVAVGALGDELLKYYEAIAQSTSLPVIVQDASGYVGKPLSIELQAELLQRLGPEKIYFKPEAPPIGQRLSQLRDATDSQARIFEGTGGIALVDSYRRGIVGTMPGSDLIRGVVALYRALQSGDHQRIYQLSLPISAIVAAQHSLDAFLAIEKHLLVRQGVFRNTIVRGPQAYRLDAETIAEVDRLFDLLCDTLENK</sequence>
<comment type="similarity">
    <text evidence="1 3">Belongs to the DapA family.</text>
</comment>
<dbReference type="SMART" id="SM01130">
    <property type="entry name" value="DHDPS"/>
    <property type="match status" value="1"/>
</dbReference>
<dbReference type="SUPFAM" id="SSF51569">
    <property type="entry name" value="Aldolase"/>
    <property type="match status" value="1"/>
</dbReference>
<evidence type="ECO:0000256" key="4">
    <source>
        <dbReference type="PIRSR" id="PIRSR001365-2"/>
    </source>
</evidence>
<keyword evidence="2 3" id="KW-0456">Lyase</keyword>
<dbReference type="PANTHER" id="PTHR12128:SF66">
    <property type="entry name" value="4-HYDROXY-2-OXOGLUTARATE ALDOLASE, MITOCHONDRIAL"/>
    <property type="match status" value="1"/>
</dbReference>
<name>A0A5C6CPM2_9BACT</name>
<comment type="caution">
    <text evidence="5">The sequence shown here is derived from an EMBL/GenBank/DDBJ whole genome shotgun (WGS) entry which is preliminary data.</text>
</comment>
<evidence type="ECO:0000256" key="1">
    <source>
        <dbReference type="ARBA" id="ARBA00007592"/>
    </source>
</evidence>
<protein>
    <submittedName>
        <fullName evidence="5">4-hydroxy-tetrahydrodipicolinate synthase</fullName>
        <ecNumber evidence="5">4.3.3.7</ecNumber>
    </submittedName>
</protein>
<proteinExistence type="inferred from homology"/>
<dbReference type="Pfam" id="PF00701">
    <property type="entry name" value="DHDPS"/>
    <property type="match status" value="1"/>
</dbReference>
<dbReference type="Proteomes" id="UP000316304">
    <property type="component" value="Unassembled WGS sequence"/>
</dbReference>
<reference evidence="5 6" key="1">
    <citation type="submission" date="2019-02" db="EMBL/GenBank/DDBJ databases">
        <title>Deep-cultivation of Planctomycetes and their phenomic and genomic characterization uncovers novel biology.</title>
        <authorList>
            <person name="Wiegand S."/>
            <person name="Jogler M."/>
            <person name="Boedeker C."/>
            <person name="Pinto D."/>
            <person name="Vollmers J."/>
            <person name="Rivas-Marin E."/>
            <person name="Kohn T."/>
            <person name="Peeters S.H."/>
            <person name="Heuer A."/>
            <person name="Rast P."/>
            <person name="Oberbeckmann S."/>
            <person name="Bunk B."/>
            <person name="Jeske O."/>
            <person name="Meyerdierks A."/>
            <person name="Storesund J.E."/>
            <person name="Kallscheuer N."/>
            <person name="Luecker S."/>
            <person name="Lage O.M."/>
            <person name="Pohl T."/>
            <person name="Merkel B.J."/>
            <person name="Hornburger P."/>
            <person name="Mueller R.-W."/>
            <person name="Bruemmer F."/>
            <person name="Labrenz M."/>
            <person name="Spormann A.M."/>
            <person name="Op Den Camp H."/>
            <person name="Overmann J."/>
            <person name="Amann R."/>
            <person name="Jetten M.S.M."/>
            <person name="Mascher T."/>
            <person name="Medema M.H."/>
            <person name="Devos D.P."/>
            <person name="Kaster A.-K."/>
            <person name="Ovreas L."/>
            <person name="Rohde M."/>
            <person name="Galperin M.Y."/>
            <person name="Jogler C."/>
        </authorList>
    </citation>
    <scope>NUCLEOTIDE SEQUENCE [LARGE SCALE GENOMIC DNA]</scope>
    <source>
        <strain evidence="5 6">Pla52o</strain>
    </source>
</reference>
<dbReference type="CDD" id="cd00408">
    <property type="entry name" value="DHDPS-like"/>
    <property type="match status" value="1"/>
</dbReference>
<keyword evidence="6" id="KW-1185">Reference proteome</keyword>
<dbReference type="InterPro" id="IPR013785">
    <property type="entry name" value="Aldolase_TIM"/>
</dbReference>
<dbReference type="GO" id="GO:0008840">
    <property type="term" value="F:4-hydroxy-tetrahydrodipicolinate synthase activity"/>
    <property type="evidence" value="ECO:0007669"/>
    <property type="project" value="UniProtKB-EC"/>
</dbReference>
<dbReference type="PANTHER" id="PTHR12128">
    <property type="entry name" value="DIHYDRODIPICOLINATE SYNTHASE"/>
    <property type="match status" value="1"/>
</dbReference>
<dbReference type="OrthoDB" id="9771791at2"/>
<evidence type="ECO:0000256" key="2">
    <source>
        <dbReference type="ARBA" id="ARBA00023239"/>
    </source>
</evidence>
<dbReference type="EC" id="4.3.3.7" evidence="5"/>
<dbReference type="RefSeq" id="WP_146594038.1">
    <property type="nucleotide sequence ID" value="NZ_SJPT01000002.1"/>
</dbReference>
<gene>
    <name evidence="5" type="primary">dapA_3</name>
    <name evidence="5" type="ORF">Pla52o_17250</name>
</gene>
<dbReference type="PIRSF" id="PIRSF001365">
    <property type="entry name" value="DHDPS"/>
    <property type="match status" value="1"/>
</dbReference>
<organism evidence="5 6">
    <name type="scientific">Novipirellula galeiformis</name>
    <dbReference type="NCBI Taxonomy" id="2528004"/>
    <lineage>
        <taxon>Bacteria</taxon>
        <taxon>Pseudomonadati</taxon>
        <taxon>Planctomycetota</taxon>
        <taxon>Planctomycetia</taxon>
        <taxon>Pirellulales</taxon>
        <taxon>Pirellulaceae</taxon>
        <taxon>Novipirellula</taxon>
    </lineage>
</organism>
<dbReference type="GO" id="GO:0005829">
    <property type="term" value="C:cytosol"/>
    <property type="evidence" value="ECO:0007669"/>
    <property type="project" value="TreeGrafter"/>
</dbReference>
<evidence type="ECO:0000256" key="3">
    <source>
        <dbReference type="PIRNR" id="PIRNR001365"/>
    </source>
</evidence>
<dbReference type="Gene3D" id="3.20.20.70">
    <property type="entry name" value="Aldolase class I"/>
    <property type="match status" value="1"/>
</dbReference>
<feature type="binding site" evidence="4">
    <location>
        <position position="212"/>
    </location>
    <ligand>
        <name>pyruvate</name>
        <dbReference type="ChEBI" id="CHEBI:15361"/>
    </ligand>
</feature>
<dbReference type="EMBL" id="SJPT01000002">
    <property type="protein sequence ID" value="TWU25424.1"/>
    <property type="molecule type" value="Genomic_DNA"/>
</dbReference>
<evidence type="ECO:0000313" key="6">
    <source>
        <dbReference type="Proteomes" id="UP000316304"/>
    </source>
</evidence>
<accession>A0A5C6CPM2</accession>
<evidence type="ECO:0000313" key="5">
    <source>
        <dbReference type="EMBL" id="TWU25424.1"/>
    </source>
</evidence>